<dbReference type="WBParaSite" id="ES5_v2.g29558.t1">
    <property type="protein sequence ID" value="ES5_v2.g29558.t1"/>
    <property type="gene ID" value="ES5_v2.g29558"/>
</dbReference>
<protein>
    <submittedName>
        <fullName evidence="2">VPS13 middle RBG modules domain-containing protein</fullName>
    </submittedName>
</protein>
<dbReference type="Proteomes" id="UP000887579">
    <property type="component" value="Unplaced"/>
</dbReference>
<evidence type="ECO:0000313" key="2">
    <source>
        <dbReference type="WBParaSite" id="ES5_v2.g29558.t1"/>
    </source>
</evidence>
<sequence length="245" mass="27673">MAAYDKFQFKLSNIQVIFADDFGKAMSARNVKDSPYHVLKPTGLDIAIHKSSIEDLSMPKLRVFGDLPDIIIHISDKRLIALLKLALSIPLPTAADSEPMIDLAAPTIAEPKAKDRAKMKAIMEVTELEETDVEVQNVTSDETQPDADEDKEGNERNAEENKRIREQQVQIDVNLKLNQIGVYVYRGEQQVVNASLRRFGCQFQMRTFDLVVKMHLGSLTVEQPEFKNLYDPTKTLFVIDNPLAE</sequence>
<proteinExistence type="predicted"/>
<evidence type="ECO:0000313" key="1">
    <source>
        <dbReference type="Proteomes" id="UP000887579"/>
    </source>
</evidence>
<reference evidence="2" key="1">
    <citation type="submission" date="2022-11" db="UniProtKB">
        <authorList>
            <consortium name="WormBaseParasite"/>
        </authorList>
    </citation>
    <scope>IDENTIFICATION</scope>
</reference>
<accession>A0AC34GIZ2</accession>
<organism evidence="1 2">
    <name type="scientific">Panagrolaimus sp. ES5</name>
    <dbReference type="NCBI Taxonomy" id="591445"/>
    <lineage>
        <taxon>Eukaryota</taxon>
        <taxon>Metazoa</taxon>
        <taxon>Ecdysozoa</taxon>
        <taxon>Nematoda</taxon>
        <taxon>Chromadorea</taxon>
        <taxon>Rhabditida</taxon>
        <taxon>Tylenchina</taxon>
        <taxon>Panagrolaimomorpha</taxon>
        <taxon>Panagrolaimoidea</taxon>
        <taxon>Panagrolaimidae</taxon>
        <taxon>Panagrolaimus</taxon>
    </lineage>
</organism>
<name>A0AC34GIZ2_9BILA</name>